<name>A0A8H6VG12_9PEZI</name>
<reference evidence="2" key="1">
    <citation type="submission" date="2020-04" db="EMBL/GenBank/DDBJ databases">
        <title>Draft genome resource of the tomato pathogen Pseudocercospora fuligena.</title>
        <authorList>
            <person name="Zaccaron A."/>
        </authorList>
    </citation>
    <scope>NUCLEOTIDE SEQUENCE</scope>
    <source>
        <strain evidence="2">PF001</strain>
    </source>
</reference>
<proteinExistence type="predicted"/>
<comment type="caution">
    <text evidence="2">The sequence shown here is derived from an EMBL/GenBank/DDBJ whole genome shotgun (WGS) entry which is preliminary data.</text>
</comment>
<evidence type="ECO:0000256" key="1">
    <source>
        <dbReference type="SAM" id="MobiDB-lite"/>
    </source>
</evidence>
<dbReference type="AlphaFoldDB" id="A0A8H6VG12"/>
<dbReference type="OrthoDB" id="3643156at2759"/>
<protein>
    <submittedName>
        <fullName evidence="2">Uncharacterized protein</fullName>
    </submittedName>
</protein>
<dbReference type="EMBL" id="JABCIY010000166">
    <property type="protein sequence ID" value="KAF7190978.1"/>
    <property type="molecule type" value="Genomic_DNA"/>
</dbReference>
<evidence type="ECO:0000313" key="3">
    <source>
        <dbReference type="Proteomes" id="UP000660729"/>
    </source>
</evidence>
<dbReference type="Proteomes" id="UP000660729">
    <property type="component" value="Unassembled WGS sequence"/>
</dbReference>
<feature type="compositionally biased region" description="Basic and acidic residues" evidence="1">
    <location>
        <begin position="378"/>
        <end position="390"/>
    </location>
</feature>
<sequence>SIIWRAILVTATAGNAPQSISKENYRICPLPPCKTCPSTENLQAPGVGLALETSHGAAVVRFHDGSHKHIALIEGDTSYKALLRGLSTGPVNRTPDHIDSYWDQLQYVKSRAQRRLNKMLGRPATPESAVLGVMVAALLDATRPSLGEEYPVTAAVLSSPDRVKLTDEEIGDIFDYLRIRNLMTEPDSLEDLYATSAAYAGYGRGLCDTYTDAYACEREESQFPAQRLLHIDFNSEALGATTKSLQSARDGSVDTMFVDFDLGYAREETRPTITPDSDSEIYWAAVSARIRGLVASYKPRITELLLTGTSAKNKQFQRAVQDALLDVVPDDVLATLESFVQGAVIEHSWEAVFEFATAQGAAEIAKRRQEGPVRCAQSDECRRRREEQRTKPFLSQGPDGNIEL</sequence>
<keyword evidence="3" id="KW-1185">Reference proteome</keyword>
<feature type="region of interest" description="Disordered" evidence="1">
    <location>
        <begin position="378"/>
        <end position="404"/>
    </location>
</feature>
<gene>
    <name evidence="2" type="ORF">HII31_07670</name>
</gene>
<feature type="non-terminal residue" evidence="2">
    <location>
        <position position="404"/>
    </location>
</feature>
<evidence type="ECO:0000313" key="2">
    <source>
        <dbReference type="EMBL" id="KAF7190978.1"/>
    </source>
</evidence>
<organism evidence="2 3">
    <name type="scientific">Pseudocercospora fuligena</name>
    <dbReference type="NCBI Taxonomy" id="685502"/>
    <lineage>
        <taxon>Eukaryota</taxon>
        <taxon>Fungi</taxon>
        <taxon>Dikarya</taxon>
        <taxon>Ascomycota</taxon>
        <taxon>Pezizomycotina</taxon>
        <taxon>Dothideomycetes</taxon>
        <taxon>Dothideomycetidae</taxon>
        <taxon>Mycosphaerellales</taxon>
        <taxon>Mycosphaerellaceae</taxon>
        <taxon>Pseudocercospora</taxon>
    </lineage>
</organism>
<accession>A0A8H6VG12</accession>